<feature type="transmembrane region" description="Helical" evidence="12">
    <location>
        <begin position="273"/>
        <end position="290"/>
    </location>
</feature>
<keyword evidence="5 12" id="KW-0812">Transmembrane</keyword>
<feature type="transmembrane region" description="Helical" evidence="12">
    <location>
        <begin position="132"/>
        <end position="152"/>
    </location>
</feature>
<feature type="binding site" evidence="11">
    <location>
        <position position="430"/>
    </location>
    <ligand>
        <name>K(+)</name>
        <dbReference type="ChEBI" id="CHEBI:29103"/>
    </ligand>
</feature>
<evidence type="ECO:0000313" key="14">
    <source>
        <dbReference type="Proteomes" id="UP001223802"/>
    </source>
</evidence>
<evidence type="ECO:0000256" key="12">
    <source>
        <dbReference type="SAM" id="Phobius"/>
    </source>
</evidence>
<keyword evidence="4 10" id="KW-0633">Potassium transport</keyword>
<keyword evidence="10" id="KW-0997">Cell inner membrane</keyword>
<evidence type="ECO:0000256" key="1">
    <source>
        <dbReference type="ARBA" id="ARBA00004651"/>
    </source>
</evidence>
<feature type="binding site" evidence="11">
    <location>
        <position position="314"/>
    </location>
    <ligand>
        <name>K(+)</name>
        <dbReference type="ChEBI" id="CHEBI:29103"/>
    </ligand>
</feature>
<feature type="binding site" evidence="11">
    <location>
        <position position="313"/>
    </location>
    <ligand>
        <name>K(+)</name>
        <dbReference type="ChEBI" id="CHEBI:29103"/>
    </ligand>
</feature>
<evidence type="ECO:0000256" key="9">
    <source>
        <dbReference type="ARBA" id="ARBA00023136"/>
    </source>
</evidence>
<keyword evidence="6 10" id="KW-0630">Potassium</keyword>
<feature type="transmembrane region" description="Helical" evidence="12">
    <location>
        <begin position="454"/>
        <end position="475"/>
    </location>
</feature>
<dbReference type="PANTHER" id="PTHR32024">
    <property type="entry name" value="TRK SYSTEM POTASSIUM UPTAKE PROTEIN TRKG-RELATED"/>
    <property type="match status" value="1"/>
</dbReference>
<proteinExistence type="inferred from homology"/>
<accession>A0AA50KPN0</accession>
<protein>
    <recommendedName>
        <fullName evidence="10">Trk system potassium uptake protein</fullName>
    </recommendedName>
</protein>
<feature type="transmembrane region" description="Helical" evidence="12">
    <location>
        <begin position="329"/>
        <end position="352"/>
    </location>
</feature>
<keyword evidence="3 10" id="KW-1003">Cell membrane</keyword>
<evidence type="ECO:0000313" key="13">
    <source>
        <dbReference type="EMBL" id="WMC10923.1"/>
    </source>
</evidence>
<evidence type="ECO:0000256" key="5">
    <source>
        <dbReference type="ARBA" id="ARBA00022692"/>
    </source>
</evidence>
<dbReference type="InterPro" id="IPR004772">
    <property type="entry name" value="TrkH"/>
</dbReference>
<evidence type="ECO:0000256" key="11">
    <source>
        <dbReference type="PIRSR" id="PIRSR006247-1"/>
    </source>
</evidence>
<evidence type="ECO:0000256" key="10">
    <source>
        <dbReference type="PIRNR" id="PIRNR006247"/>
    </source>
</evidence>
<feature type="transmembrane region" description="Helical" evidence="12">
    <location>
        <begin position="234"/>
        <end position="252"/>
    </location>
</feature>
<keyword evidence="14" id="KW-1185">Reference proteome</keyword>
<sequence>MFNLRPIAFILGMALSKLALFMWLPTLLALTGRSRGFEEFLQATLLTHGAALGLLAWGRRERLRLRVKEMFLLTTLVWTTVCVFGALPFVFISHISFTDAFFETMSGVTTTGSTVLAGLDTTPADILLWRSILQWLGGVGFIVAAVAVLPYLNVGGMKLFQTESSDWSDKSAPRAATMAKRIVLLYVLLTALCGLGYYALSDMNAFEAVNHAMTTLSTGGYSTSDGSMNHFAPAAHWVGTLFMFIGGLPFLLMVSSLRNRNLELFRDAQVRGFFWLVLATGLVLSLYLWATGQYPLMDAMRISLFNLVSVLTTTGFGLEDFGTWGPFPLVLFAVLMLCGACSGSTAGGFKIFRLQVGMALFRRQLLQLMHPQAVLPQRYNGRSVSDDILRSLITFIFGYFATMLVLALALSLMSLSPQVAITAAVTAVANVGPGIGEQIGPSGNFATLPDTAKWLLALGMLMGRLEILTVAVLFIPRFWRH</sequence>
<evidence type="ECO:0000256" key="8">
    <source>
        <dbReference type="ARBA" id="ARBA00023065"/>
    </source>
</evidence>
<comment type="similarity">
    <text evidence="10">Belongs to the TrkH potassium transport family.</text>
</comment>
<dbReference type="Proteomes" id="UP001223802">
    <property type="component" value="Chromosome"/>
</dbReference>
<name>A0AA50KPN0_9GAMM</name>
<feature type="transmembrane region" description="Helical" evidence="12">
    <location>
        <begin position="388"/>
        <end position="410"/>
    </location>
</feature>
<evidence type="ECO:0000256" key="6">
    <source>
        <dbReference type="ARBA" id="ARBA00022958"/>
    </source>
</evidence>
<keyword evidence="9 10" id="KW-0472">Membrane</keyword>
<dbReference type="PIRSF" id="PIRSF006247">
    <property type="entry name" value="TrkH"/>
    <property type="match status" value="1"/>
</dbReference>
<dbReference type="GO" id="GO:0046872">
    <property type="term" value="F:metal ion binding"/>
    <property type="evidence" value="ECO:0007669"/>
    <property type="project" value="UniProtKB-KW"/>
</dbReference>
<keyword evidence="11" id="KW-0479">Metal-binding</keyword>
<feature type="binding site" evidence="11">
    <location>
        <position position="219"/>
    </location>
    <ligand>
        <name>K(+)</name>
        <dbReference type="ChEBI" id="CHEBI:29103"/>
    </ligand>
</feature>
<feature type="transmembrane region" description="Helical" evidence="12">
    <location>
        <begin position="7"/>
        <end position="28"/>
    </location>
</feature>
<evidence type="ECO:0000256" key="2">
    <source>
        <dbReference type="ARBA" id="ARBA00022448"/>
    </source>
</evidence>
<gene>
    <name evidence="13" type="ORF">PU634_00735</name>
</gene>
<evidence type="ECO:0000256" key="3">
    <source>
        <dbReference type="ARBA" id="ARBA00022475"/>
    </source>
</evidence>
<feature type="binding site" evidence="11">
    <location>
        <position position="431"/>
    </location>
    <ligand>
        <name>K(+)</name>
        <dbReference type="ChEBI" id="CHEBI:29103"/>
    </ligand>
</feature>
<dbReference type="InterPro" id="IPR003445">
    <property type="entry name" value="Cat_transpt"/>
</dbReference>
<dbReference type="PANTHER" id="PTHR32024:SF3">
    <property type="entry name" value="TRK SYSTEM POTASSIUM UPTAKE PROTEIN"/>
    <property type="match status" value="1"/>
</dbReference>
<dbReference type="KEGG" id="ope:PU634_00735"/>
<comment type="subcellular location">
    <subcellularLocation>
        <location evidence="10">Cell inner membrane</location>
        <topology evidence="10">Multi-pass membrane protein</topology>
    </subcellularLocation>
    <subcellularLocation>
        <location evidence="1">Cell membrane</location>
        <topology evidence="1">Multi-pass membrane protein</topology>
    </subcellularLocation>
</comment>
<feature type="binding site" evidence="11">
    <location>
        <position position="110"/>
    </location>
    <ligand>
        <name>K(+)</name>
        <dbReference type="ChEBI" id="CHEBI:29103"/>
    </ligand>
</feature>
<reference evidence="13 14" key="1">
    <citation type="submission" date="2023-02" db="EMBL/GenBank/DDBJ databases">
        <title>Complete genome sequence of a novel bacterium Oceanimonas sp. NTOU-MSR1 isolated from marine coast sediment.</title>
        <authorList>
            <person name="Yang H.-T."/>
            <person name="Chen Y.-L."/>
            <person name="Ho Y.-N."/>
        </authorList>
    </citation>
    <scope>NUCLEOTIDE SEQUENCE [LARGE SCALE GENOMIC DNA]</scope>
    <source>
        <strain evidence="13 14">NTOU-MSR1</strain>
    </source>
</reference>
<evidence type="ECO:0000256" key="4">
    <source>
        <dbReference type="ARBA" id="ARBA00022538"/>
    </source>
</evidence>
<feature type="transmembrane region" description="Helical" evidence="12">
    <location>
        <begin position="40"/>
        <end position="58"/>
    </location>
</feature>
<organism evidence="13 14">
    <name type="scientific">Oceanimonas pelagia</name>
    <dbReference type="NCBI Taxonomy" id="3028314"/>
    <lineage>
        <taxon>Bacteria</taxon>
        <taxon>Pseudomonadati</taxon>
        <taxon>Pseudomonadota</taxon>
        <taxon>Gammaproteobacteria</taxon>
        <taxon>Aeromonadales</taxon>
        <taxon>Aeromonadaceae</taxon>
        <taxon>Oceanimonas</taxon>
    </lineage>
</organism>
<feature type="binding site" evidence="11">
    <location>
        <position position="111"/>
    </location>
    <ligand>
        <name>K(+)</name>
        <dbReference type="ChEBI" id="CHEBI:29103"/>
    </ligand>
</feature>
<keyword evidence="7 12" id="KW-1133">Transmembrane helix</keyword>
<dbReference type="Pfam" id="PF02386">
    <property type="entry name" value="TrkH"/>
    <property type="match status" value="1"/>
</dbReference>
<dbReference type="EMBL" id="CP118224">
    <property type="protein sequence ID" value="WMC10923.1"/>
    <property type="molecule type" value="Genomic_DNA"/>
</dbReference>
<feature type="transmembrane region" description="Helical" evidence="12">
    <location>
        <begin position="70"/>
        <end position="92"/>
    </location>
</feature>
<dbReference type="AlphaFoldDB" id="A0AA50KPN0"/>
<evidence type="ECO:0000256" key="7">
    <source>
        <dbReference type="ARBA" id="ARBA00022989"/>
    </source>
</evidence>
<keyword evidence="8 10" id="KW-0406">Ion transport</keyword>
<dbReference type="RefSeq" id="WP_306762181.1">
    <property type="nucleotide sequence ID" value="NZ_CP118224.1"/>
</dbReference>
<feature type="transmembrane region" description="Helical" evidence="12">
    <location>
        <begin position="182"/>
        <end position="200"/>
    </location>
</feature>
<dbReference type="GO" id="GO:0005886">
    <property type="term" value="C:plasma membrane"/>
    <property type="evidence" value="ECO:0007669"/>
    <property type="project" value="UniProtKB-SubCell"/>
</dbReference>
<keyword evidence="2 10" id="KW-0813">Transport</keyword>
<comment type="function">
    <text evidence="10">Low-affinity potassium transport system. Interacts with Trk system potassium uptake protein TrkA.</text>
</comment>
<dbReference type="GO" id="GO:0015379">
    <property type="term" value="F:potassium:chloride symporter activity"/>
    <property type="evidence" value="ECO:0007669"/>
    <property type="project" value="InterPro"/>
</dbReference>